<keyword evidence="7" id="KW-0407">Ion channel</keyword>
<evidence type="ECO:0000256" key="5">
    <source>
        <dbReference type="ARBA" id="ARBA00023065"/>
    </source>
</evidence>
<reference evidence="11 12" key="1">
    <citation type="submission" date="2019-09" db="EMBL/GenBank/DDBJ databases">
        <title>Draft genome of the ectomycorrhizal ascomycete Sphaerosporella brunnea.</title>
        <authorList>
            <consortium name="DOE Joint Genome Institute"/>
            <person name="Benucci G.M."/>
            <person name="Marozzi G."/>
            <person name="Antonielli L."/>
            <person name="Sanchez S."/>
            <person name="Marco P."/>
            <person name="Wang X."/>
            <person name="Falini L.B."/>
            <person name="Barry K."/>
            <person name="Haridas S."/>
            <person name="Lipzen A."/>
            <person name="Labutti K."/>
            <person name="Grigoriev I.V."/>
            <person name="Murat C."/>
            <person name="Martin F."/>
            <person name="Albertini E."/>
            <person name="Donnini D."/>
            <person name="Bonito G."/>
        </authorList>
    </citation>
    <scope>NUCLEOTIDE SEQUENCE [LARGE SCALE GENOMIC DNA]</scope>
    <source>
        <strain evidence="11 12">Sb_GMNB300</strain>
    </source>
</reference>
<keyword evidence="12" id="KW-1185">Reference proteome</keyword>
<dbReference type="EMBL" id="VXIS01000004">
    <property type="protein sequence ID" value="KAA8914596.1"/>
    <property type="molecule type" value="Genomic_DNA"/>
</dbReference>
<evidence type="ECO:0000256" key="4">
    <source>
        <dbReference type="ARBA" id="ARBA00022989"/>
    </source>
</evidence>
<evidence type="ECO:0000256" key="1">
    <source>
        <dbReference type="ARBA" id="ARBA00004141"/>
    </source>
</evidence>
<evidence type="ECO:0000256" key="7">
    <source>
        <dbReference type="ARBA" id="ARBA00023303"/>
    </source>
</evidence>
<feature type="transmembrane region" description="Helical" evidence="9">
    <location>
        <begin position="156"/>
        <end position="179"/>
    </location>
</feature>
<dbReference type="FunCoup" id="A0A5J5FAH4">
    <property type="interactions" value="8"/>
</dbReference>
<organism evidence="11 12">
    <name type="scientific">Sphaerosporella brunnea</name>
    <dbReference type="NCBI Taxonomy" id="1250544"/>
    <lineage>
        <taxon>Eukaryota</taxon>
        <taxon>Fungi</taxon>
        <taxon>Dikarya</taxon>
        <taxon>Ascomycota</taxon>
        <taxon>Pezizomycotina</taxon>
        <taxon>Pezizomycetes</taxon>
        <taxon>Pezizales</taxon>
        <taxon>Pyronemataceae</taxon>
        <taxon>Sphaerosporella</taxon>
    </lineage>
</organism>
<dbReference type="GO" id="GO:0030322">
    <property type="term" value="P:stabilization of membrane potential"/>
    <property type="evidence" value="ECO:0007669"/>
    <property type="project" value="TreeGrafter"/>
</dbReference>
<feature type="transmembrane region" description="Helical" evidence="9">
    <location>
        <begin position="366"/>
        <end position="389"/>
    </location>
</feature>
<dbReference type="AlphaFoldDB" id="A0A5J5FAH4"/>
<gene>
    <name evidence="11" type="ORF">FN846DRAFT_925783</name>
</gene>
<evidence type="ECO:0000256" key="6">
    <source>
        <dbReference type="ARBA" id="ARBA00023136"/>
    </source>
</evidence>
<comment type="subcellular location">
    <subcellularLocation>
        <location evidence="1">Membrane</location>
        <topology evidence="1">Multi-pass membrane protein</topology>
    </subcellularLocation>
</comment>
<dbReference type="PANTHER" id="PTHR11003">
    <property type="entry name" value="POTASSIUM CHANNEL, SUBFAMILY K"/>
    <property type="match status" value="1"/>
</dbReference>
<keyword evidence="6 9" id="KW-0472">Membrane</keyword>
<dbReference type="GO" id="GO:0015271">
    <property type="term" value="F:outward rectifier potassium channel activity"/>
    <property type="evidence" value="ECO:0007669"/>
    <property type="project" value="TreeGrafter"/>
</dbReference>
<dbReference type="GO" id="GO:0005886">
    <property type="term" value="C:plasma membrane"/>
    <property type="evidence" value="ECO:0007669"/>
    <property type="project" value="TreeGrafter"/>
</dbReference>
<feature type="transmembrane region" description="Helical" evidence="9">
    <location>
        <begin position="235"/>
        <end position="254"/>
    </location>
</feature>
<dbReference type="PANTHER" id="PTHR11003:SF342">
    <property type="entry name" value="OUTWARD-RECTIFIER POTASSIUM CHANNEL TOK1"/>
    <property type="match status" value="1"/>
</dbReference>
<evidence type="ECO:0000256" key="2">
    <source>
        <dbReference type="ARBA" id="ARBA00022448"/>
    </source>
</evidence>
<comment type="caution">
    <text evidence="11">The sequence shown here is derived from an EMBL/GenBank/DDBJ whole genome shotgun (WGS) entry which is preliminary data.</text>
</comment>
<keyword evidence="5" id="KW-0406">Ion transport</keyword>
<feature type="transmembrane region" description="Helical" evidence="9">
    <location>
        <begin position="191"/>
        <end position="214"/>
    </location>
</feature>
<feature type="domain" description="Potassium channel" evidence="10">
    <location>
        <begin position="245"/>
        <end position="312"/>
    </location>
</feature>
<dbReference type="GO" id="GO:0022841">
    <property type="term" value="F:potassium ion leak channel activity"/>
    <property type="evidence" value="ECO:0007669"/>
    <property type="project" value="TreeGrafter"/>
</dbReference>
<feature type="transmembrane region" description="Helical" evidence="9">
    <location>
        <begin position="121"/>
        <end position="144"/>
    </location>
</feature>
<sequence length="617" mass="69569">MNNPGLEESVQSAAEDAERTLRKRLQQHLSSLEGHESGSNSSSKEALRKELRSDTELRRNNEQCFQPKRWWFTSTAFPLIAGTFGPLANLMSVCALVMTWQVTILPGQTEGNGERVGDPNWLIAVNAISLVFAIAANLLLLFNFAHRVRYAIAQPLTILFWYIAAILLMSLVIAAHKYLRLPPKNHAFSQAFYYAIISAILYFIISTLLLWNMMGAYVFKAYRASFTSLTIPQRTLMLQTISYTLYLSIGAGLFSELEGWSFVDGLYWANYTLLTIGFGSDFPLKGQVARGLMIPYAVGGIIMIGLVIGSVRGLFFERGKIKVRNRALVKERKKILRDFKSAECDWQQEFALMRGVQEAADRQRRYWGLGTSFLAFLIVWFGGAMAFTFSEQPQGWTYFEAMYFTFVALVTIGYGDLYPQSNLGKPFFVLWSLIAVPAVTILISNMGDTVVDWVEKGTLWLGQKTILPEKTPYWYKSPTEVHKEVDEEEARENQSSSLEAGLLQDVELIGHIVEESGKKAEKGGVGSQQHKIGKMIAREIVKLAKDIGAKPPRKYDWEEWKRFLELLGEMGDGNGDVEWKWIGDDGMLFSGVTETEYLLGKLCERLEQVLVDGKTGN</sequence>
<feature type="transmembrane region" description="Helical" evidence="9">
    <location>
        <begin position="293"/>
        <end position="316"/>
    </location>
</feature>
<dbReference type="Proteomes" id="UP000326924">
    <property type="component" value="Unassembled WGS sequence"/>
</dbReference>
<evidence type="ECO:0000256" key="9">
    <source>
        <dbReference type="SAM" id="Phobius"/>
    </source>
</evidence>
<evidence type="ECO:0000313" key="11">
    <source>
        <dbReference type="EMBL" id="KAA8914596.1"/>
    </source>
</evidence>
<evidence type="ECO:0000313" key="12">
    <source>
        <dbReference type="Proteomes" id="UP000326924"/>
    </source>
</evidence>
<dbReference type="Pfam" id="PF07885">
    <property type="entry name" value="Ion_trans_2"/>
    <property type="match status" value="2"/>
</dbReference>
<feature type="domain" description="Potassium channel" evidence="10">
    <location>
        <begin position="377"/>
        <end position="450"/>
    </location>
</feature>
<dbReference type="Gene3D" id="1.10.287.70">
    <property type="match status" value="2"/>
</dbReference>
<evidence type="ECO:0000259" key="10">
    <source>
        <dbReference type="Pfam" id="PF07885"/>
    </source>
</evidence>
<dbReference type="OrthoDB" id="297496at2759"/>
<feature type="transmembrane region" description="Helical" evidence="9">
    <location>
        <begin position="76"/>
        <end position="101"/>
    </location>
</feature>
<dbReference type="InterPro" id="IPR003280">
    <property type="entry name" value="2pore_dom_K_chnl"/>
</dbReference>
<feature type="transmembrane region" description="Helical" evidence="9">
    <location>
        <begin position="395"/>
        <end position="415"/>
    </location>
</feature>
<keyword evidence="2" id="KW-0813">Transport</keyword>
<evidence type="ECO:0000256" key="8">
    <source>
        <dbReference type="SAM" id="MobiDB-lite"/>
    </source>
</evidence>
<name>A0A5J5FAH4_9PEZI</name>
<evidence type="ECO:0000256" key="3">
    <source>
        <dbReference type="ARBA" id="ARBA00022692"/>
    </source>
</evidence>
<accession>A0A5J5FAH4</accession>
<dbReference type="InParanoid" id="A0A5J5FAH4"/>
<feature type="transmembrane region" description="Helical" evidence="9">
    <location>
        <begin position="427"/>
        <end position="446"/>
    </location>
</feature>
<dbReference type="InterPro" id="IPR013099">
    <property type="entry name" value="K_chnl_dom"/>
</dbReference>
<keyword evidence="3 9" id="KW-0812">Transmembrane</keyword>
<feature type="region of interest" description="Disordered" evidence="8">
    <location>
        <begin position="1"/>
        <end position="53"/>
    </location>
</feature>
<proteinExistence type="predicted"/>
<keyword evidence="4 9" id="KW-1133">Transmembrane helix</keyword>
<protein>
    <recommendedName>
        <fullName evidence="10">Potassium channel domain-containing protein</fullName>
    </recommendedName>
</protein>
<dbReference type="SUPFAM" id="SSF81324">
    <property type="entry name" value="Voltage-gated potassium channels"/>
    <property type="match status" value="2"/>
</dbReference>